<evidence type="ECO:0000313" key="1">
    <source>
        <dbReference type="EMBL" id="GMI07285.1"/>
    </source>
</evidence>
<proteinExistence type="predicted"/>
<dbReference type="EMBL" id="BRXZ01000200">
    <property type="protein sequence ID" value="GMI07285.1"/>
    <property type="molecule type" value="Genomic_DNA"/>
</dbReference>
<keyword evidence="2" id="KW-1185">Reference proteome</keyword>
<comment type="caution">
    <text evidence="1">The sequence shown here is derived from an EMBL/GenBank/DDBJ whole genome shotgun (WGS) entry which is preliminary data.</text>
</comment>
<evidence type="ECO:0000313" key="2">
    <source>
        <dbReference type="Proteomes" id="UP001165082"/>
    </source>
</evidence>
<gene>
    <name evidence="1" type="ORF">TrRE_jg9166</name>
</gene>
<dbReference type="InterPro" id="IPR011990">
    <property type="entry name" value="TPR-like_helical_dom_sf"/>
</dbReference>
<protein>
    <submittedName>
        <fullName evidence="1">Uncharacterized protein</fullName>
    </submittedName>
</protein>
<dbReference type="AlphaFoldDB" id="A0A9W7F8G4"/>
<dbReference type="Gene3D" id="1.25.40.10">
    <property type="entry name" value="Tetratricopeptide repeat domain"/>
    <property type="match status" value="1"/>
</dbReference>
<reference evidence="1" key="1">
    <citation type="submission" date="2022-07" db="EMBL/GenBank/DDBJ databases">
        <title>Genome analysis of Parmales, a sister group of diatoms, reveals the evolutionary specialization of diatoms from phago-mixotrophs to photoautotrophs.</title>
        <authorList>
            <person name="Ban H."/>
            <person name="Sato S."/>
            <person name="Yoshikawa S."/>
            <person name="Kazumasa Y."/>
            <person name="Nakamura Y."/>
            <person name="Ichinomiya M."/>
            <person name="Saitoh K."/>
            <person name="Sato N."/>
            <person name="Blanc-Mathieu R."/>
            <person name="Endo H."/>
            <person name="Kuwata A."/>
            <person name="Ogata H."/>
        </authorList>
    </citation>
    <scope>NUCLEOTIDE SEQUENCE</scope>
</reference>
<dbReference type="Proteomes" id="UP001165082">
    <property type="component" value="Unassembled WGS sequence"/>
</dbReference>
<organism evidence="1 2">
    <name type="scientific">Triparma retinervis</name>
    <dbReference type="NCBI Taxonomy" id="2557542"/>
    <lineage>
        <taxon>Eukaryota</taxon>
        <taxon>Sar</taxon>
        <taxon>Stramenopiles</taxon>
        <taxon>Ochrophyta</taxon>
        <taxon>Bolidophyceae</taxon>
        <taxon>Parmales</taxon>
        <taxon>Triparmaceae</taxon>
        <taxon>Triparma</taxon>
    </lineage>
</organism>
<sequence>MSSVARLRLEKEISLIQSLNTDVGAIDKMWLFWFGAAGKEANDILVEAELLCRSPETWHSAEDKLYSLVDRFPSFTEAKNRLATLLFLKGMTSESAALCEEILREKPWHFGARSGAVLCYSRMGNIERASLHESKQMPRAMGEERAEWCRRHVQQIIIDNDGSCSI</sequence>
<name>A0A9W7F8G4_9STRA</name>
<accession>A0A9W7F8G4</accession>
<dbReference type="OrthoDB" id="2335338at2759"/>
<dbReference type="SUPFAM" id="SSF48452">
    <property type="entry name" value="TPR-like"/>
    <property type="match status" value="1"/>
</dbReference>